<comment type="caution">
    <text evidence="1">The sequence shown here is derived from an EMBL/GenBank/DDBJ whole genome shotgun (WGS) entry which is preliminary data.</text>
</comment>
<dbReference type="EMBL" id="BMPN01000008">
    <property type="protein sequence ID" value="GGJ72956.1"/>
    <property type="molecule type" value="Genomic_DNA"/>
</dbReference>
<protein>
    <submittedName>
        <fullName evidence="1">Uncharacterized protein</fullName>
    </submittedName>
</protein>
<proteinExistence type="predicted"/>
<organism evidence="1 2">
    <name type="scientific">Virgibacillus kapii</name>
    <dbReference type="NCBI Taxonomy" id="1638645"/>
    <lineage>
        <taxon>Bacteria</taxon>
        <taxon>Bacillati</taxon>
        <taxon>Bacillota</taxon>
        <taxon>Bacilli</taxon>
        <taxon>Bacillales</taxon>
        <taxon>Bacillaceae</taxon>
        <taxon>Virgibacillus</taxon>
    </lineage>
</organism>
<name>A0ABQ2DUJ6_9BACI</name>
<accession>A0ABQ2DUJ6</accession>
<evidence type="ECO:0000313" key="1">
    <source>
        <dbReference type="EMBL" id="GGJ72956.1"/>
    </source>
</evidence>
<gene>
    <name evidence="1" type="ORF">GCM10007111_38250</name>
</gene>
<reference evidence="2" key="1">
    <citation type="journal article" date="2019" name="Int. J. Syst. Evol. Microbiol.">
        <title>The Global Catalogue of Microorganisms (GCM) 10K type strain sequencing project: providing services to taxonomists for standard genome sequencing and annotation.</title>
        <authorList>
            <consortium name="The Broad Institute Genomics Platform"/>
            <consortium name="The Broad Institute Genome Sequencing Center for Infectious Disease"/>
            <person name="Wu L."/>
            <person name="Ma J."/>
        </authorList>
    </citation>
    <scope>NUCLEOTIDE SEQUENCE [LARGE SCALE GENOMIC DNA]</scope>
    <source>
        <strain evidence="2">JCM 30071</strain>
    </source>
</reference>
<keyword evidence="2" id="KW-1185">Reference proteome</keyword>
<evidence type="ECO:0000313" key="2">
    <source>
        <dbReference type="Proteomes" id="UP000634435"/>
    </source>
</evidence>
<dbReference type="Proteomes" id="UP000634435">
    <property type="component" value="Unassembled WGS sequence"/>
</dbReference>
<sequence>MIGEIIKYGGNSLVFKTEQTKINIVDILLTVKKEQFFLSDSLIGPFLHDLNSRKQKTNNSLQCI</sequence>